<protein>
    <submittedName>
        <fullName evidence="1">RNB-domain-containing protein</fullName>
    </submittedName>
</protein>
<gene>
    <name evidence="1" type="ORF">IE53DRAFT_389780</name>
</gene>
<organism evidence="1 2">
    <name type="scientific">Violaceomyces palustris</name>
    <dbReference type="NCBI Taxonomy" id="1673888"/>
    <lineage>
        <taxon>Eukaryota</taxon>
        <taxon>Fungi</taxon>
        <taxon>Dikarya</taxon>
        <taxon>Basidiomycota</taxon>
        <taxon>Ustilaginomycotina</taxon>
        <taxon>Ustilaginomycetes</taxon>
        <taxon>Violaceomycetales</taxon>
        <taxon>Violaceomycetaceae</taxon>
        <taxon>Violaceomyces</taxon>
    </lineage>
</organism>
<accession>A0ACD0NQE6</accession>
<proteinExistence type="predicted"/>
<evidence type="ECO:0000313" key="2">
    <source>
        <dbReference type="Proteomes" id="UP000245626"/>
    </source>
</evidence>
<dbReference type="EMBL" id="KZ820278">
    <property type="protein sequence ID" value="PWN48055.1"/>
    <property type="molecule type" value="Genomic_DNA"/>
</dbReference>
<name>A0ACD0NQE6_9BASI</name>
<sequence>MIASRSTNWPRSHHHHLSLSRCIPKLPILPPSSSSKTTTTARTKATANHRHLTSSSFSTSASHHLAGKKDWLGQRERRIAEKVIRTSGFGKNPPRPPRGDHPDAGWKLTPGPSSRRSVGVERPTRTSSSKSSKRDHARCHPRTDKGSPTSFSIGFKEAMAREQGFEDSQGFLRPSTSALSTQKMNPGDFVEIRRAGQTLLGVILPPPSQDELNVGLAPSVATSVESEIFVLASTGIVILFRESDVMIRLPRLVEPELAHSATPESRMYVADSHVSDSPTTVEGASGREEGGSEYGQGSSDPMEATSAVEEPIDLQRFRARAFICSQLRLLQIQAEKEMTRILPAFRDLFLTDREGAVDGDGEQGDRMDVTTGTITTHEAARLLQRCTEKTEAPTNSAWKEGGEEAEIGERKDGGRISPTTQIEASTLLATHNLLMSHPALFSADTLAHRKSHLFVCRPEEDRRVLDQVSEWVKAEPGQIGHEVISKFCDKAKAARSWYLRSREDGLLSDLGDPQVFQGKGPDVEWDENDEMVIAFLKASLGSRREIQSDIFGSYAMAILKRSGIEISPPPTPYLASQEEEHVSELMKSPFNELYADLGFSVQAGPDLQHAAVVTFLKEIGALAPWDNLTRLDTNFRALTQKEKQGLPEDSPPPANPAGKQGSFSSVPSKSKGNYVHTFDQAEEALRHDFGRDLAVYVIDDASAFELDDGISIEPVAPGSEQQDQQYWIHVHVADPTASIRPGDPLASRAKRRYSSLYFPEARWALLPDEFTTSGVGLRASSEEGSSAQGQRVFTMSAKVDARSGEVSDIKVRPGLVHKVKVISYDEVDIILNRRGDKDGREEERRDLERISRVSKALLAWRIKAGAVYATRPTMSISLSPLPLPDSFSSRSKGAPTYFTGFPTIQTSLQAELEPNPDPKGHSTSKVIVAEMMILAGRVAATFGEQRGLPLPYRCQPPPSDQRQTELLLSLRDEKTGQLDFDELVTNKITIPAGHYSSRPGQHFSLGIPNPDVNLGRGGGLLVGGGYCRATSPLRRYPDMVTHWQLRSWLVSGGRRSPFDRETIQSNLPQFERMDQMTKSLHSSSSRMWFCHLFSRILSKKRESSSDELGLTQVERRLLGPHEAIVVVTDVRTDRSTLQSRIRVFVKELGIAADCEWDQGPSVPPERGESFKVEVVHSILAGVRSAVLVRRV</sequence>
<keyword evidence="2" id="KW-1185">Reference proteome</keyword>
<dbReference type="Proteomes" id="UP000245626">
    <property type="component" value="Unassembled WGS sequence"/>
</dbReference>
<evidence type="ECO:0000313" key="1">
    <source>
        <dbReference type="EMBL" id="PWN48055.1"/>
    </source>
</evidence>
<reference evidence="1 2" key="1">
    <citation type="journal article" date="2018" name="Mol. Biol. Evol.">
        <title>Broad Genomic Sampling Reveals a Smut Pathogenic Ancestry of the Fungal Clade Ustilaginomycotina.</title>
        <authorList>
            <person name="Kijpornyongpan T."/>
            <person name="Mondo S.J."/>
            <person name="Barry K."/>
            <person name="Sandor L."/>
            <person name="Lee J."/>
            <person name="Lipzen A."/>
            <person name="Pangilinan J."/>
            <person name="LaButti K."/>
            <person name="Hainaut M."/>
            <person name="Henrissat B."/>
            <person name="Grigoriev I.V."/>
            <person name="Spatafora J.W."/>
            <person name="Aime M.C."/>
        </authorList>
    </citation>
    <scope>NUCLEOTIDE SEQUENCE [LARGE SCALE GENOMIC DNA]</scope>
    <source>
        <strain evidence="1 2">SA 807</strain>
    </source>
</reference>